<dbReference type="AlphaFoldDB" id="A0A1G1WCM3"/>
<accession>A0A1G1WCM3</accession>
<keyword evidence="1" id="KW-0812">Transmembrane</keyword>
<feature type="transmembrane region" description="Helical" evidence="1">
    <location>
        <begin position="12"/>
        <end position="34"/>
    </location>
</feature>
<reference evidence="3 4" key="1">
    <citation type="journal article" date="2016" name="Nat. Commun.">
        <title>Thousands of microbial genomes shed light on interconnected biogeochemical processes in an aquifer system.</title>
        <authorList>
            <person name="Anantharaman K."/>
            <person name="Brown C.T."/>
            <person name="Hug L.A."/>
            <person name="Sharon I."/>
            <person name="Castelle C.J."/>
            <person name="Probst A.J."/>
            <person name="Thomas B.C."/>
            <person name="Singh A."/>
            <person name="Wilkins M.J."/>
            <person name="Karaoz U."/>
            <person name="Brodie E.L."/>
            <person name="Williams K.H."/>
            <person name="Hubbard S.S."/>
            <person name="Banfield J.F."/>
        </authorList>
    </citation>
    <scope>NUCLEOTIDE SEQUENCE [LARGE SCALE GENOMIC DNA]</scope>
</reference>
<dbReference type="InterPro" id="IPR013783">
    <property type="entry name" value="Ig-like_fold"/>
</dbReference>
<evidence type="ECO:0000313" key="3">
    <source>
        <dbReference type="EMBL" id="OGY25374.1"/>
    </source>
</evidence>
<dbReference type="InterPro" id="IPR036439">
    <property type="entry name" value="Dockerin_dom_sf"/>
</dbReference>
<dbReference type="Proteomes" id="UP000176389">
    <property type="component" value="Unassembled WGS sequence"/>
</dbReference>
<dbReference type="STRING" id="1802596.A2Z11_00775"/>
<organism evidence="3 4">
    <name type="scientific">Candidatus Woykebacteria bacterium RBG_16_43_9</name>
    <dbReference type="NCBI Taxonomy" id="1802596"/>
    <lineage>
        <taxon>Bacteria</taxon>
        <taxon>Candidatus Woykeibacteriota</taxon>
    </lineage>
</organism>
<evidence type="ECO:0000313" key="4">
    <source>
        <dbReference type="Proteomes" id="UP000176389"/>
    </source>
</evidence>
<dbReference type="Pfam" id="PF13402">
    <property type="entry name" value="Peptidase_M60"/>
    <property type="match status" value="1"/>
</dbReference>
<sequence>MFKIRRFINPPYTIKEIFIALSTLIMLLSAPLVVINIAQERQVSVVAAVTLITNPGFEDGSGQMPSGWMTNSVDRTTLFQWITGSSDSQFVHSGMASAKIAATARTHARWWQDVPVTPFRAYWVKGWIKTENVTVAPGEWQQDAGANLSVGTGPVNRTNGILGTQDWQFKTMLAYATGSTLRVEAGLGWYWGLTIGTAYFDDLVVEPYDAPSGRHVVLALPPEDLAILGDPQPWIQKLDDAYDAMQGLVGQVPYEGAPIGYLATSPWCGCGMGAGNPIIWPQPYIAGALPAVVSNNDLSFGPIHEMGHNFHSMDWKKYYLSGGPINGEHWANFYLTYVADALSAKYPTATFYQGAVGYVPIGQFPQKFYVEQHALPWINAGRTDWENMHNDVYTGLLYRLKNQIGWEPFRQTFRDYATLTGPPPATDLGKVELFAHLLSANAGVDVTPYFQSWGFPIAPAPDIVAPFVSIVSPSAGSTVFGTVSIQANATDNVGVTKVEFYVDGELKETDTSPPYSYSWDTTTVSNGIYSLLAKAYDAANNIGTSETVSVTVNNGGGPSPPTANIKANGSNGPITIAYNTVATLTWTSTNATACSASGGWSGSKTTSGSASTGSLTSNKTYTLTCTGAGGSATDRVTVNIGKMGDLNLDTLANILDLSILLSKWGTSYRTADLNGDGRVNIRDLSILLSRWGR</sequence>
<dbReference type="InterPro" id="IPR018247">
    <property type="entry name" value="EF_Hand_1_Ca_BS"/>
</dbReference>
<proteinExistence type="predicted"/>
<dbReference type="EMBL" id="MHCS01000047">
    <property type="protein sequence ID" value="OGY25374.1"/>
    <property type="molecule type" value="Genomic_DNA"/>
</dbReference>
<dbReference type="PROSITE" id="PS00018">
    <property type="entry name" value="EF_HAND_1"/>
    <property type="match status" value="1"/>
</dbReference>
<dbReference type="Pfam" id="PF17957">
    <property type="entry name" value="Big_7"/>
    <property type="match status" value="1"/>
</dbReference>
<feature type="domain" description="Peptidase M60" evidence="2">
    <location>
        <begin position="272"/>
        <end position="454"/>
    </location>
</feature>
<evidence type="ECO:0000256" key="1">
    <source>
        <dbReference type="SAM" id="Phobius"/>
    </source>
</evidence>
<dbReference type="Gene3D" id="1.10.390.30">
    <property type="entry name" value="Peptidase M60, enhancin-like domain 3"/>
    <property type="match status" value="1"/>
</dbReference>
<keyword evidence="1" id="KW-1133">Transmembrane helix</keyword>
<dbReference type="Gene3D" id="1.10.1330.10">
    <property type="entry name" value="Dockerin domain"/>
    <property type="match status" value="1"/>
</dbReference>
<dbReference type="GO" id="GO:0000272">
    <property type="term" value="P:polysaccharide catabolic process"/>
    <property type="evidence" value="ECO:0007669"/>
    <property type="project" value="InterPro"/>
</dbReference>
<dbReference type="GO" id="GO:0004553">
    <property type="term" value="F:hydrolase activity, hydrolyzing O-glycosyl compounds"/>
    <property type="evidence" value="ECO:0007669"/>
    <property type="project" value="InterPro"/>
</dbReference>
<comment type="caution">
    <text evidence="3">The sequence shown here is derived from an EMBL/GenBank/DDBJ whole genome shotgun (WGS) entry which is preliminary data.</text>
</comment>
<dbReference type="InterPro" id="IPR002105">
    <property type="entry name" value="Dockerin_1_rpt"/>
</dbReference>
<dbReference type="Gene3D" id="2.60.120.260">
    <property type="entry name" value="Galactose-binding domain-like"/>
    <property type="match status" value="1"/>
</dbReference>
<dbReference type="Pfam" id="PF00404">
    <property type="entry name" value="Dockerin_1"/>
    <property type="match status" value="1"/>
</dbReference>
<name>A0A1G1WCM3_9BACT</name>
<gene>
    <name evidence="3" type="ORF">A2Z11_00775</name>
</gene>
<dbReference type="InterPro" id="IPR031161">
    <property type="entry name" value="Peptidase_M60_dom"/>
</dbReference>
<dbReference type="SUPFAM" id="SSF63446">
    <property type="entry name" value="Type I dockerin domain"/>
    <property type="match status" value="1"/>
</dbReference>
<dbReference type="Gene3D" id="2.60.40.10">
    <property type="entry name" value="Immunoglobulins"/>
    <property type="match status" value="1"/>
</dbReference>
<evidence type="ECO:0000259" key="2">
    <source>
        <dbReference type="Pfam" id="PF13402"/>
    </source>
</evidence>
<keyword evidence="1" id="KW-0472">Membrane</keyword>
<dbReference type="InterPro" id="IPR042279">
    <property type="entry name" value="Pep_M60_3"/>
</dbReference>
<protein>
    <recommendedName>
        <fullName evidence="2">Peptidase M60 domain-containing protein</fullName>
    </recommendedName>
</protein>